<dbReference type="InterPro" id="IPR034505">
    <property type="entry name" value="Coproporphyrinogen-III_oxidase"/>
</dbReference>
<gene>
    <name evidence="5" type="ORF">V0R53_15710</name>
</gene>
<dbReference type="GO" id="GO:0006782">
    <property type="term" value="P:protoporphyrinogen IX biosynthetic process"/>
    <property type="evidence" value="ECO:0007669"/>
    <property type="project" value="TreeGrafter"/>
</dbReference>
<dbReference type="Gene3D" id="1.10.10.920">
    <property type="match status" value="1"/>
</dbReference>
<accession>A0AB35WW20</accession>
<dbReference type="GO" id="GO:0051989">
    <property type="term" value="F:coproporphyrinogen dehydrogenase activity"/>
    <property type="evidence" value="ECO:0007669"/>
    <property type="project" value="TreeGrafter"/>
</dbReference>
<keyword evidence="6" id="KW-1185">Reference proteome</keyword>
<dbReference type="GO" id="GO:0005737">
    <property type="term" value="C:cytoplasm"/>
    <property type="evidence" value="ECO:0007669"/>
    <property type="project" value="TreeGrafter"/>
</dbReference>
<dbReference type="SUPFAM" id="SSF102114">
    <property type="entry name" value="Radical SAM enzymes"/>
    <property type="match status" value="1"/>
</dbReference>
<evidence type="ECO:0000256" key="3">
    <source>
        <dbReference type="ARBA" id="ARBA00030263"/>
    </source>
</evidence>
<evidence type="ECO:0000256" key="2">
    <source>
        <dbReference type="ARBA" id="ARBA00023002"/>
    </source>
</evidence>
<dbReference type="AlphaFoldDB" id="A0AB35WW20"/>
<feature type="domain" description="HemN C-terminal" evidence="4">
    <location>
        <begin position="353"/>
        <end position="417"/>
    </location>
</feature>
<dbReference type="Pfam" id="PF06969">
    <property type="entry name" value="HemN_C"/>
    <property type="match status" value="1"/>
</dbReference>
<comment type="caution">
    <text evidence="5">The sequence shown here is derived from an EMBL/GenBank/DDBJ whole genome shotgun (WGS) entry which is preliminary data.</text>
</comment>
<dbReference type="GO" id="GO:0051539">
    <property type="term" value="F:4 iron, 4 sulfur cluster binding"/>
    <property type="evidence" value="ECO:0007669"/>
    <property type="project" value="TreeGrafter"/>
</dbReference>
<dbReference type="Proteomes" id="UP001307839">
    <property type="component" value="Unassembled WGS sequence"/>
</dbReference>
<evidence type="ECO:0000313" key="6">
    <source>
        <dbReference type="Proteomes" id="UP001307839"/>
    </source>
</evidence>
<protein>
    <recommendedName>
        <fullName evidence="1">Oxygen-independent coproporphyrinogen III oxidase</fullName>
    </recommendedName>
    <alternativeName>
        <fullName evidence="3">Coproporphyrinogen III dehydrogenase</fullName>
    </alternativeName>
</protein>
<dbReference type="EMBL" id="JAZDQP010000010">
    <property type="protein sequence ID" value="MEE1867838.1"/>
    <property type="molecule type" value="Genomic_DNA"/>
</dbReference>
<proteinExistence type="predicted"/>
<dbReference type="PANTHER" id="PTHR13932:SF6">
    <property type="entry name" value="OXYGEN-INDEPENDENT COPROPORPHYRINOGEN III OXIDASE"/>
    <property type="match status" value="1"/>
</dbReference>
<dbReference type="InterPro" id="IPR058240">
    <property type="entry name" value="rSAM_sf"/>
</dbReference>
<organism evidence="5 6">
    <name type="scientific">Pseudomonas auratipiscis</name>
    <dbReference type="NCBI Taxonomy" id="3115853"/>
    <lineage>
        <taxon>Bacteria</taxon>
        <taxon>Pseudomonadati</taxon>
        <taxon>Pseudomonadota</taxon>
        <taxon>Gammaproteobacteria</taxon>
        <taxon>Pseudomonadales</taxon>
        <taxon>Pseudomonadaceae</taxon>
        <taxon>Pseudomonas</taxon>
    </lineage>
</organism>
<dbReference type="PANTHER" id="PTHR13932">
    <property type="entry name" value="COPROPORPHYRINIGEN III OXIDASE"/>
    <property type="match status" value="1"/>
</dbReference>
<evidence type="ECO:0000259" key="4">
    <source>
        <dbReference type="Pfam" id="PF06969"/>
    </source>
</evidence>
<dbReference type="RefSeq" id="WP_330079965.1">
    <property type="nucleotide sequence ID" value="NZ_JAZDCU010000014.1"/>
</dbReference>
<dbReference type="InterPro" id="IPR010723">
    <property type="entry name" value="HemN_C"/>
</dbReference>
<sequence>MLDVLHSRNEQIVRRDQGLLDPNYYVDIRKFHGGVGSLDVLRGLRSSRQHQRPLSLNVQIPANFRQAGQVTENYLQCLAREIDLVGCHLSPQQRIEQFHLSGIPAEPAQLQQLMAQLHRRFNFLTHESGDYSADIELQHTNWATMGLLRDQGFNHVSIGVPDIGSAGEQSVARYQNPAPIHSLIDAARTFDYRSVSVDLGYGHAWQTPQTFALKLSSLIELEPDRLQVFDYAHAPKRYAQSIKLQASSEEDKALMRRICFEQLLAAGYQHIGLGQFVRPDDDLAIAQERGHLRRNCQGFTRHGYCDHVGFGLGAISQFDTLYGQNTEAFDHYMAQLQQGQLATVRGWRCEDSDQVRQRVTERLSCDLELDIQAIETRYGIDFQRYFANAWRQLEAMARAGLVELGEQYISILPAGRLEVDVICQLFEQDVNNSALSSQHDWIDHDASI</sequence>
<keyword evidence="2" id="KW-0560">Oxidoreductase</keyword>
<evidence type="ECO:0000256" key="1">
    <source>
        <dbReference type="ARBA" id="ARBA00020156"/>
    </source>
</evidence>
<reference evidence="5 6" key="1">
    <citation type="submission" date="2024-01" db="EMBL/GenBank/DDBJ databases">
        <title>Unpublished Manusciprt.</title>
        <authorList>
            <person name="Duman M."/>
            <person name="Valdes E.G."/>
            <person name="Ajmi N."/>
            <person name="Altun S."/>
            <person name="Saticioglu I.B."/>
        </authorList>
    </citation>
    <scope>NUCLEOTIDE SEQUENCE [LARGE SCALE GENOMIC DNA]</scope>
    <source>
        <strain evidence="5 6">120P</strain>
    </source>
</reference>
<evidence type="ECO:0000313" key="5">
    <source>
        <dbReference type="EMBL" id="MEE1867838.1"/>
    </source>
</evidence>
<name>A0AB35WW20_9PSED</name>